<organism evidence="3">
    <name type="scientific">viral metagenome</name>
    <dbReference type="NCBI Taxonomy" id="1070528"/>
    <lineage>
        <taxon>unclassified sequences</taxon>
        <taxon>metagenomes</taxon>
        <taxon>organismal metagenomes</taxon>
    </lineage>
</organism>
<feature type="coiled-coil region" evidence="1">
    <location>
        <begin position="269"/>
        <end position="297"/>
    </location>
</feature>
<feature type="region of interest" description="Disordered" evidence="2">
    <location>
        <begin position="225"/>
        <end position="245"/>
    </location>
</feature>
<feature type="compositionally biased region" description="Basic and acidic residues" evidence="2">
    <location>
        <begin position="229"/>
        <end position="244"/>
    </location>
</feature>
<dbReference type="AlphaFoldDB" id="A0A6C0LK50"/>
<proteinExistence type="predicted"/>
<accession>A0A6C0LK50</accession>
<sequence length="372" mass="43188">MNNLVIQQHNHFDFEKLSLGQPTALSNDSYFTKILYNGESLYIQTLKSKTKQGITKSGKKFFCDIVFDNNSEEAINWFEKLQDKCQQLIFAKNAEWFVGSLERNDLENAFNSILKTFKSGKYYLLKTNIKKNIQNEAIPDIMVYNENEEVLSYDKINMETEIVSILEIQGIKFTTRSFYVEVGLKQIMILDQNKLFNNCIIKTEKNVVTREPIDLEKPTLETIDLEQPEEPHLEKPTTESDHLEQPTNLDNISITHFDDNALEQNQNIVGDLDLENKEQENDLFDLEIEDLDDLKEEKNNSVPLKLKEPNKIYIDLYKEARNKAKLAKKNAILAYLEAKNIKNTFMIDNLDGEESDFDEEIAEVSESELENL</sequence>
<name>A0A6C0LK50_9ZZZZ</name>
<evidence type="ECO:0000313" key="3">
    <source>
        <dbReference type="EMBL" id="QHU30933.1"/>
    </source>
</evidence>
<protein>
    <submittedName>
        <fullName evidence="3">Uncharacterized protein</fullName>
    </submittedName>
</protein>
<reference evidence="3" key="1">
    <citation type="journal article" date="2020" name="Nature">
        <title>Giant virus diversity and host interactions through global metagenomics.</title>
        <authorList>
            <person name="Schulz F."/>
            <person name="Roux S."/>
            <person name="Paez-Espino D."/>
            <person name="Jungbluth S."/>
            <person name="Walsh D.A."/>
            <person name="Denef V.J."/>
            <person name="McMahon K.D."/>
            <person name="Konstantinidis K.T."/>
            <person name="Eloe-Fadrosh E.A."/>
            <person name="Kyrpides N.C."/>
            <person name="Woyke T."/>
        </authorList>
    </citation>
    <scope>NUCLEOTIDE SEQUENCE</scope>
    <source>
        <strain evidence="3">GVMAG-M-3300027892-73</strain>
    </source>
</reference>
<evidence type="ECO:0000256" key="2">
    <source>
        <dbReference type="SAM" id="MobiDB-lite"/>
    </source>
</evidence>
<evidence type="ECO:0000256" key="1">
    <source>
        <dbReference type="SAM" id="Coils"/>
    </source>
</evidence>
<dbReference type="EMBL" id="MN740521">
    <property type="protein sequence ID" value="QHU30933.1"/>
    <property type="molecule type" value="Genomic_DNA"/>
</dbReference>
<keyword evidence="1" id="KW-0175">Coiled coil</keyword>